<dbReference type="GO" id="GO:0003723">
    <property type="term" value="F:RNA binding"/>
    <property type="evidence" value="ECO:0007669"/>
    <property type="project" value="UniProtKB-KW"/>
</dbReference>
<reference evidence="4" key="2">
    <citation type="submission" date="2015-08" db="UniProtKB">
        <authorList>
            <consortium name="WormBaseParasite"/>
        </authorList>
    </citation>
    <scope>IDENTIFICATION</scope>
</reference>
<comment type="cofactor">
    <cofactor evidence="1">
        <name>a divalent metal cation</name>
        <dbReference type="ChEBI" id="CHEBI:60240"/>
    </cofactor>
</comment>
<dbReference type="STRING" id="75913.A0A0K0EZG0"/>
<keyword evidence="2" id="KW-0472">Membrane</keyword>
<name>A0A0K0EZG0_STRVS</name>
<keyword evidence="1" id="KW-0540">Nuclease</keyword>
<keyword evidence="2" id="KW-1133">Transmembrane helix</keyword>
<dbReference type="AlphaFoldDB" id="A0A0K0EZG0"/>
<keyword evidence="1" id="KW-0378">Hydrolase</keyword>
<dbReference type="GO" id="GO:0110155">
    <property type="term" value="P:NAD-cap decapping"/>
    <property type="evidence" value="ECO:0007669"/>
    <property type="project" value="TreeGrafter"/>
</dbReference>
<comment type="function">
    <text evidence="1">Decapping enzyme for NAD-capped RNAs: specifically hydrolyzes the nicotinamide adenine dinucleotide (NAD) cap from a subset of RNAs by removing the entire NAD moiety from the 5'-end of an NAD-capped RNA.</text>
</comment>
<dbReference type="Proteomes" id="UP000035680">
    <property type="component" value="Unassembled WGS sequence"/>
</dbReference>
<sequence length="396" mass="46103">MVLPRKILLCGVSYFQISKKFLNFNIWYFFRIFVYIMLCSTIIMCSSKLQKYISIPKCIGEFSSDKYGNLLNNKTENKCYLREEVIKQDILCLDLKSSQIQFEDITETVKLNFRKNILKNLIVPGCTLKESLTGAEFYCSSGILKKFATSQFPQSSIHVGCIKIEDVIVMVDSRLPDEYQKSLLGEFQFSISNHIQPELRRKPPPRKREQEKYLNTLIAFLKKNSITGEQVFKEGVKDWKQYRRAYVTEIIDPDNEGEPLKIAYNSIIQCVDEETDKPVTVKIRPSYYEDDNSNFNQTVISKIYLNSILHENNKVIIGKIDANKIVNRIKLIKSNELLEKFSIDERTLYKNLCCVLNKIKHAFDIDKDNCVKYVHVFKTPYTDKFHVRCCGAIPKC</sequence>
<dbReference type="GO" id="GO:0000166">
    <property type="term" value="F:nucleotide binding"/>
    <property type="evidence" value="ECO:0007669"/>
    <property type="project" value="UniProtKB-KW"/>
</dbReference>
<comment type="subcellular location">
    <subcellularLocation>
        <location evidence="1">Nucleus</location>
    </subcellularLocation>
</comment>
<evidence type="ECO:0000256" key="2">
    <source>
        <dbReference type="SAM" id="Phobius"/>
    </source>
</evidence>
<dbReference type="WBParaSite" id="SVE_0191900.1">
    <property type="protein sequence ID" value="SVE_0191900.1"/>
    <property type="gene ID" value="SVE_0191900"/>
</dbReference>
<keyword evidence="2" id="KW-0812">Transmembrane</keyword>
<organism evidence="3 4">
    <name type="scientific">Strongyloides venezuelensis</name>
    <name type="common">Threadworm</name>
    <dbReference type="NCBI Taxonomy" id="75913"/>
    <lineage>
        <taxon>Eukaryota</taxon>
        <taxon>Metazoa</taxon>
        <taxon>Ecdysozoa</taxon>
        <taxon>Nematoda</taxon>
        <taxon>Chromadorea</taxon>
        <taxon>Rhabditida</taxon>
        <taxon>Tylenchina</taxon>
        <taxon>Panagrolaimomorpha</taxon>
        <taxon>Strongyloidoidea</taxon>
        <taxon>Strongyloididae</taxon>
        <taxon>Strongyloides</taxon>
    </lineage>
</organism>
<keyword evidence="3" id="KW-1185">Reference proteome</keyword>
<dbReference type="InterPro" id="IPR039039">
    <property type="entry name" value="RAI1-like_fam"/>
</dbReference>
<comment type="similarity">
    <text evidence="1">Belongs to the DXO/Dom3Z family.</text>
</comment>
<accession>A0A0K0EZG0</accession>
<protein>
    <recommendedName>
        <fullName evidence="1">Decapping nuclease</fullName>
        <ecNumber evidence="1">3.6.1.-</ecNumber>
    </recommendedName>
</protein>
<keyword evidence="1" id="KW-0547">Nucleotide-binding</keyword>
<dbReference type="GO" id="GO:0005634">
    <property type="term" value="C:nucleus"/>
    <property type="evidence" value="ECO:0007669"/>
    <property type="project" value="UniProtKB-SubCell"/>
</dbReference>
<evidence type="ECO:0000256" key="1">
    <source>
        <dbReference type="RuleBase" id="RU367113"/>
    </source>
</evidence>
<proteinExistence type="inferred from homology"/>
<dbReference type="GO" id="GO:0034353">
    <property type="term" value="F:mRNA 5'-diphosphatase activity"/>
    <property type="evidence" value="ECO:0007669"/>
    <property type="project" value="TreeGrafter"/>
</dbReference>
<dbReference type="GO" id="GO:0000956">
    <property type="term" value="P:nuclear-transcribed mRNA catabolic process"/>
    <property type="evidence" value="ECO:0007669"/>
    <property type="project" value="TreeGrafter"/>
</dbReference>
<reference evidence="3" key="1">
    <citation type="submission" date="2014-07" db="EMBL/GenBank/DDBJ databases">
        <authorList>
            <person name="Martin A.A"/>
            <person name="De Silva N."/>
        </authorList>
    </citation>
    <scope>NUCLEOTIDE SEQUENCE</scope>
</reference>
<dbReference type="GO" id="GO:0046872">
    <property type="term" value="F:metal ion binding"/>
    <property type="evidence" value="ECO:0007669"/>
    <property type="project" value="UniProtKB-KW"/>
</dbReference>
<dbReference type="GO" id="GO:0005829">
    <property type="term" value="C:cytosol"/>
    <property type="evidence" value="ECO:0007669"/>
    <property type="project" value="TreeGrafter"/>
</dbReference>
<dbReference type="PANTHER" id="PTHR12395">
    <property type="entry name" value="DOM-3 RELATED"/>
    <property type="match status" value="1"/>
</dbReference>
<evidence type="ECO:0000313" key="4">
    <source>
        <dbReference type="WBParaSite" id="SVE_0191900.1"/>
    </source>
</evidence>
<dbReference type="GO" id="GO:0004518">
    <property type="term" value="F:nuclease activity"/>
    <property type="evidence" value="ECO:0007669"/>
    <property type="project" value="UniProtKB-KW"/>
</dbReference>
<evidence type="ECO:0000313" key="3">
    <source>
        <dbReference type="Proteomes" id="UP000035680"/>
    </source>
</evidence>
<dbReference type="PANTHER" id="PTHR12395:SF9">
    <property type="entry name" value="DECAPPING AND EXORIBONUCLEASE PROTEIN"/>
    <property type="match status" value="1"/>
</dbReference>
<keyword evidence="1" id="KW-0694">RNA-binding</keyword>
<feature type="transmembrane region" description="Helical" evidence="2">
    <location>
        <begin position="21"/>
        <end position="44"/>
    </location>
</feature>
<keyword evidence="1" id="KW-0539">Nucleus</keyword>
<dbReference type="EC" id="3.6.1.-" evidence="1"/>
<keyword evidence="1" id="KW-0479">Metal-binding</keyword>